<keyword evidence="1" id="KW-0533">Nickel</keyword>
<dbReference type="Gene3D" id="1.10.10.10">
    <property type="entry name" value="Winged helix-like DNA-binding domain superfamily/Winged helix DNA-binding domain"/>
    <property type="match status" value="1"/>
</dbReference>
<proteinExistence type="predicted"/>
<reference evidence="4 5" key="1">
    <citation type="submission" date="2020-07" db="EMBL/GenBank/DDBJ databases">
        <title>Vallitalea guaymasensis genome.</title>
        <authorList>
            <person name="Postec A."/>
        </authorList>
    </citation>
    <scope>NUCLEOTIDE SEQUENCE [LARGE SCALE GENOMIC DNA]</scope>
    <source>
        <strain evidence="4 5">Ra1766G1</strain>
    </source>
</reference>
<dbReference type="KEGG" id="vgu:HYG85_11225"/>
<feature type="binding site" evidence="1">
    <location>
        <position position="144"/>
    </location>
    <ligand>
        <name>Ni(2+)</name>
        <dbReference type="ChEBI" id="CHEBI:49786"/>
    </ligand>
</feature>
<dbReference type="InterPro" id="IPR026043">
    <property type="entry name" value="NadR"/>
</dbReference>
<protein>
    <submittedName>
        <fullName evidence="4">Transcription repressor NadR</fullName>
    </submittedName>
</protein>
<dbReference type="SUPFAM" id="SSF75500">
    <property type="entry name" value="Putative transcriptional regulator TM1602, C-terminal domain"/>
    <property type="match status" value="1"/>
</dbReference>
<dbReference type="InterPro" id="IPR004173">
    <property type="entry name" value="3H_domain"/>
</dbReference>
<feature type="binding site" evidence="1">
    <location>
        <position position="142"/>
    </location>
    <ligand>
        <name>Ni(2+)</name>
        <dbReference type="ChEBI" id="CHEBI:49786"/>
    </ligand>
</feature>
<feature type="domain" description="3H" evidence="2">
    <location>
        <begin position="72"/>
        <end position="167"/>
    </location>
</feature>
<dbReference type="Pfam" id="PF08279">
    <property type="entry name" value="HTH_11"/>
    <property type="match status" value="1"/>
</dbReference>
<evidence type="ECO:0000313" key="4">
    <source>
        <dbReference type="EMBL" id="QUH29459.1"/>
    </source>
</evidence>
<dbReference type="PANTHER" id="PTHR40068">
    <property type="entry name" value="TRANSCRIPTION REPRESSOR NIAR-RELATED"/>
    <property type="match status" value="1"/>
</dbReference>
<organism evidence="4 5">
    <name type="scientific">Vallitalea guaymasensis</name>
    <dbReference type="NCBI Taxonomy" id="1185412"/>
    <lineage>
        <taxon>Bacteria</taxon>
        <taxon>Bacillati</taxon>
        <taxon>Bacillota</taxon>
        <taxon>Clostridia</taxon>
        <taxon>Lachnospirales</taxon>
        <taxon>Vallitaleaceae</taxon>
        <taxon>Vallitalea</taxon>
    </lineage>
</organism>
<dbReference type="OrthoDB" id="9792661at2"/>
<dbReference type="InterPro" id="IPR036388">
    <property type="entry name" value="WH-like_DNA-bd_sf"/>
</dbReference>
<dbReference type="InterPro" id="IPR013196">
    <property type="entry name" value="HTH_11"/>
</dbReference>
<accession>A0A8J8MAN1</accession>
<dbReference type="AlphaFoldDB" id="A0A8J8MAN1"/>
<name>A0A8J8MAN1_9FIRM</name>
<evidence type="ECO:0000313" key="5">
    <source>
        <dbReference type="Proteomes" id="UP000677305"/>
    </source>
</evidence>
<dbReference type="Proteomes" id="UP000677305">
    <property type="component" value="Chromosome"/>
</dbReference>
<dbReference type="Gene3D" id="3.30.1340.20">
    <property type="entry name" value="3H domain"/>
    <property type="match status" value="1"/>
</dbReference>
<gene>
    <name evidence="4" type="ORF">HYG85_11225</name>
</gene>
<feature type="binding site" evidence="1">
    <location>
        <position position="83"/>
    </location>
    <ligand>
        <name>Ni(2+)</name>
        <dbReference type="ChEBI" id="CHEBI:49786"/>
    </ligand>
</feature>
<evidence type="ECO:0000259" key="3">
    <source>
        <dbReference type="Pfam" id="PF08279"/>
    </source>
</evidence>
<dbReference type="InterPro" id="IPR035922">
    <property type="entry name" value="3H_dom_sf"/>
</dbReference>
<dbReference type="EMBL" id="CP058561">
    <property type="protein sequence ID" value="QUH29459.1"/>
    <property type="molecule type" value="Genomic_DNA"/>
</dbReference>
<dbReference type="PIRSF" id="PIRSF037847">
    <property type="entry name" value="NiaR"/>
    <property type="match status" value="1"/>
</dbReference>
<dbReference type="GO" id="GO:0046872">
    <property type="term" value="F:metal ion binding"/>
    <property type="evidence" value="ECO:0007669"/>
    <property type="project" value="UniProtKB-KW"/>
</dbReference>
<sequence length="168" mass="19242">MEGLERRNNIKKLLTESVEPITGSRLAKTFSVSRQVIVQDIALLRAKGCKIISTSNGYMIYESKKEYTKLLAVKHTKEDIREELETIVDFGATIVNVMVIHPVYGEITANLMLSSRKHIDDFIKKLQKDESIPLMRLKNGEHYHLIKANNSKTLELVEKELEKKGFLI</sequence>
<feature type="binding site" evidence="1">
    <location>
        <position position="75"/>
    </location>
    <ligand>
        <name>Ni(2+)</name>
        <dbReference type="ChEBI" id="CHEBI:49786"/>
    </ligand>
</feature>
<dbReference type="SUPFAM" id="SSF46785">
    <property type="entry name" value="Winged helix' DNA-binding domain"/>
    <property type="match status" value="1"/>
</dbReference>
<dbReference type="InterPro" id="IPR036390">
    <property type="entry name" value="WH_DNA-bd_sf"/>
</dbReference>
<evidence type="ECO:0000256" key="1">
    <source>
        <dbReference type="PIRSR" id="PIRSR037847-1"/>
    </source>
</evidence>
<dbReference type="RefSeq" id="WP_113673066.1">
    <property type="nucleotide sequence ID" value="NZ_CAJXUH010000015.1"/>
</dbReference>
<dbReference type="PANTHER" id="PTHR40068:SF1">
    <property type="entry name" value="TRANSCRIPTION REPRESSOR NIAR-RELATED"/>
    <property type="match status" value="1"/>
</dbReference>
<feature type="domain" description="Helix-turn-helix type 11" evidence="3">
    <location>
        <begin position="6"/>
        <end position="58"/>
    </location>
</feature>
<evidence type="ECO:0000259" key="2">
    <source>
        <dbReference type="Pfam" id="PF02829"/>
    </source>
</evidence>
<keyword evidence="1" id="KW-0479">Metal-binding</keyword>
<dbReference type="Pfam" id="PF02829">
    <property type="entry name" value="3H"/>
    <property type="match status" value="1"/>
</dbReference>
<keyword evidence="5" id="KW-1185">Reference proteome</keyword>